<proteinExistence type="predicted"/>
<keyword evidence="2" id="KW-1185">Reference proteome</keyword>
<gene>
    <name evidence="1" type="ORF">PAC_02450</name>
</gene>
<evidence type="ECO:0000313" key="1">
    <source>
        <dbReference type="EMBL" id="CZR52573.1"/>
    </source>
</evidence>
<sequence length="299" mass="33268">MISARDLNCLRRAVCRGSGMVAQKKHGEEYVFVSRSGDPDAEIINSSNPPLFRSDSDTIYFPDTLPFYHVLRFGALGKAVDQVALARTSQWSALGDLCMLTSDKVVQPLHSINFDATKDTLYFPSLELFEMFIIWYDLTLEDKSIRSTGLTAVESLVIKGLIFPSTTLNLKNDGALGTYWFTGDVIVAFGPGISKIMIALIYCLSLKELILVDLHLEPCTTATTDSGGSLTDEERTRDFITKMTTFLKVYSQGGVGLQARALSEQIMKGGPVKNISEWLKEPVITHLSEEKLFQRFMIQ</sequence>
<accession>A0A1L7WIG7</accession>
<name>A0A1L7WIG7_9HELO</name>
<protein>
    <submittedName>
        <fullName evidence="1">Uncharacterized protein</fullName>
    </submittedName>
</protein>
<dbReference type="EMBL" id="FJOG01000003">
    <property type="protein sequence ID" value="CZR52573.1"/>
    <property type="molecule type" value="Genomic_DNA"/>
</dbReference>
<evidence type="ECO:0000313" key="2">
    <source>
        <dbReference type="Proteomes" id="UP000184330"/>
    </source>
</evidence>
<organism evidence="1 2">
    <name type="scientific">Phialocephala subalpina</name>
    <dbReference type="NCBI Taxonomy" id="576137"/>
    <lineage>
        <taxon>Eukaryota</taxon>
        <taxon>Fungi</taxon>
        <taxon>Dikarya</taxon>
        <taxon>Ascomycota</taxon>
        <taxon>Pezizomycotina</taxon>
        <taxon>Leotiomycetes</taxon>
        <taxon>Helotiales</taxon>
        <taxon>Mollisiaceae</taxon>
        <taxon>Phialocephala</taxon>
        <taxon>Phialocephala fortinii species complex</taxon>
    </lineage>
</organism>
<dbReference type="Proteomes" id="UP000184330">
    <property type="component" value="Unassembled WGS sequence"/>
</dbReference>
<dbReference type="AlphaFoldDB" id="A0A1L7WIG7"/>
<reference evidence="1 2" key="1">
    <citation type="submission" date="2016-03" db="EMBL/GenBank/DDBJ databases">
        <authorList>
            <person name="Ploux O."/>
        </authorList>
    </citation>
    <scope>NUCLEOTIDE SEQUENCE [LARGE SCALE GENOMIC DNA]</scope>
    <source>
        <strain evidence="1 2">UAMH 11012</strain>
    </source>
</reference>